<protein>
    <submittedName>
        <fullName evidence="1">Uncharacterized protein</fullName>
    </submittedName>
</protein>
<dbReference type="RefSeq" id="WP_174194960.1">
    <property type="nucleotide sequence ID" value="NZ_JABULH010000006.1"/>
</dbReference>
<organism evidence="1 2">
    <name type="scientific">Sphingomonas hominis</name>
    <dbReference type="NCBI Taxonomy" id="2741495"/>
    <lineage>
        <taxon>Bacteria</taxon>
        <taxon>Pseudomonadati</taxon>
        <taxon>Pseudomonadota</taxon>
        <taxon>Alphaproteobacteria</taxon>
        <taxon>Sphingomonadales</taxon>
        <taxon>Sphingomonadaceae</taxon>
        <taxon>Sphingomonas</taxon>
    </lineage>
</organism>
<dbReference type="Proteomes" id="UP000621447">
    <property type="component" value="Unassembled WGS sequence"/>
</dbReference>
<name>A0ABX2JNM2_9SPHN</name>
<comment type="caution">
    <text evidence="1">The sequence shown here is derived from an EMBL/GenBank/DDBJ whole genome shotgun (WGS) entry which is preliminary data.</text>
</comment>
<proteinExistence type="predicted"/>
<evidence type="ECO:0000313" key="1">
    <source>
        <dbReference type="EMBL" id="NTS66341.1"/>
    </source>
</evidence>
<gene>
    <name evidence="1" type="ORF">HRV97_14370</name>
</gene>
<accession>A0ABX2JNM2</accession>
<keyword evidence="2" id="KW-1185">Reference proteome</keyword>
<evidence type="ECO:0000313" key="2">
    <source>
        <dbReference type="Proteomes" id="UP000621447"/>
    </source>
</evidence>
<reference evidence="1 2" key="1">
    <citation type="submission" date="2020-06" db="EMBL/GenBank/DDBJ databases">
        <title>Sphingomonas hominis sp. nov., a member of the Sphingomonas, isolated from the hair of a 22-year-old girl.</title>
        <authorList>
            <person name="Zhang D.-F."/>
            <person name="Cui X.-W."/>
        </authorList>
    </citation>
    <scope>NUCLEOTIDE SEQUENCE [LARGE SCALE GENOMIC DNA]</scope>
    <source>
        <strain evidence="1 2">HHU CXW</strain>
    </source>
</reference>
<dbReference type="EMBL" id="JABULH010000006">
    <property type="protein sequence ID" value="NTS66341.1"/>
    <property type="molecule type" value="Genomic_DNA"/>
</dbReference>
<sequence length="85" mass="9364">MRIGRQGNTARLAQKKRSCFPSHQRLSRCAIGEDIVDLDVGACRMLADIGGAHPIARRTANVGHAVVARTGELLELFERRKGVRQ</sequence>